<evidence type="ECO:0000256" key="9">
    <source>
        <dbReference type="RuleBase" id="RU003357"/>
    </source>
</evidence>
<proteinExistence type="inferred from homology"/>
<dbReference type="InterPro" id="IPR037066">
    <property type="entry name" value="Plug_dom_sf"/>
</dbReference>
<dbReference type="SUPFAM" id="SSF56935">
    <property type="entry name" value="Porins"/>
    <property type="match status" value="1"/>
</dbReference>
<dbReference type="EMBL" id="BSSU01000012">
    <property type="protein sequence ID" value="GLX82979.1"/>
    <property type="molecule type" value="Genomic_DNA"/>
</dbReference>
<dbReference type="Proteomes" id="UP001157133">
    <property type="component" value="Unassembled WGS sequence"/>
</dbReference>
<dbReference type="Gene3D" id="2.170.130.10">
    <property type="entry name" value="TonB-dependent receptor, plug domain"/>
    <property type="match status" value="1"/>
</dbReference>
<comment type="subcellular location">
    <subcellularLocation>
        <location evidence="1 8">Cell outer membrane</location>
        <topology evidence="1 8">Multi-pass membrane protein</topology>
    </subcellularLocation>
</comment>
<keyword evidence="7 8" id="KW-0998">Cell outer membrane</keyword>
<dbReference type="InterPro" id="IPR012910">
    <property type="entry name" value="Plug_dom"/>
</dbReference>
<dbReference type="InterPro" id="IPR036942">
    <property type="entry name" value="Beta-barrel_TonB_sf"/>
</dbReference>
<evidence type="ECO:0000256" key="10">
    <source>
        <dbReference type="SAM" id="SignalP"/>
    </source>
</evidence>
<accession>A0ABQ6H4X9</accession>
<comment type="similarity">
    <text evidence="8 9">Belongs to the TonB-dependent receptor family.</text>
</comment>
<evidence type="ECO:0000256" key="4">
    <source>
        <dbReference type="ARBA" id="ARBA00022692"/>
    </source>
</evidence>
<keyword evidence="3 8" id="KW-1134">Transmembrane beta strand</keyword>
<dbReference type="CDD" id="cd01347">
    <property type="entry name" value="ligand_gated_channel"/>
    <property type="match status" value="1"/>
</dbReference>
<evidence type="ECO:0000256" key="5">
    <source>
        <dbReference type="ARBA" id="ARBA00023077"/>
    </source>
</evidence>
<feature type="domain" description="TonB-dependent receptor-like beta-barrel" evidence="11">
    <location>
        <begin position="269"/>
        <end position="694"/>
    </location>
</feature>
<evidence type="ECO:0000256" key="3">
    <source>
        <dbReference type="ARBA" id="ARBA00022452"/>
    </source>
</evidence>
<evidence type="ECO:0000259" key="11">
    <source>
        <dbReference type="Pfam" id="PF00593"/>
    </source>
</evidence>
<dbReference type="PANTHER" id="PTHR30442">
    <property type="entry name" value="IRON III DICITRATE TRANSPORT PROTEIN FECA"/>
    <property type="match status" value="1"/>
</dbReference>
<keyword evidence="5 9" id="KW-0798">TonB box</keyword>
<reference evidence="13 14" key="1">
    <citation type="submission" date="2023-03" db="EMBL/GenBank/DDBJ databases">
        <title>Draft genome sequence of Thalassotalea eurytherma JCM 18482T.</title>
        <authorList>
            <person name="Sawabe T."/>
        </authorList>
    </citation>
    <scope>NUCLEOTIDE SEQUENCE [LARGE SCALE GENOMIC DNA]</scope>
    <source>
        <strain evidence="13 14">JCM 18482</strain>
    </source>
</reference>
<dbReference type="Gene3D" id="2.40.170.20">
    <property type="entry name" value="TonB-dependent receptor, beta-barrel domain"/>
    <property type="match status" value="1"/>
</dbReference>
<dbReference type="RefSeq" id="WP_284208372.1">
    <property type="nucleotide sequence ID" value="NZ_BSSU01000012.1"/>
</dbReference>
<organism evidence="13 14">
    <name type="scientific">Thalassotalea eurytherma</name>
    <dbReference type="NCBI Taxonomy" id="1144278"/>
    <lineage>
        <taxon>Bacteria</taxon>
        <taxon>Pseudomonadati</taxon>
        <taxon>Pseudomonadota</taxon>
        <taxon>Gammaproteobacteria</taxon>
        <taxon>Alteromonadales</taxon>
        <taxon>Colwelliaceae</taxon>
        <taxon>Thalassotalea</taxon>
    </lineage>
</organism>
<dbReference type="Pfam" id="PF07715">
    <property type="entry name" value="Plug"/>
    <property type="match status" value="1"/>
</dbReference>
<dbReference type="Pfam" id="PF00593">
    <property type="entry name" value="TonB_dep_Rec_b-barrel"/>
    <property type="match status" value="1"/>
</dbReference>
<dbReference type="InterPro" id="IPR000531">
    <property type="entry name" value="Beta-barrel_TonB"/>
</dbReference>
<evidence type="ECO:0000313" key="13">
    <source>
        <dbReference type="EMBL" id="GLX82979.1"/>
    </source>
</evidence>
<gene>
    <name evidence="13" type="ORF">theurythT_24310</name>
</gene>
<sequence length="724" mass="79766">MTFSNVFKPAVIATAIASVVSINAIADDKADDIEHLSIFGHTNSVNDIPGSAHHLNKEALERFNYTDIMRTLTSVPGVYVLEEDGYGLRPNVGMRGTGQNRSEKVTIMEDGVLAAPAAYSAPSAYYFPTSGRMESVEVLKGTSSAMYGPRTTGGVINMLSRQIPEEELAGRLALQAGEDGFGKVHGYVGGSGEQVSSVVEVFHYQADGFKDINHSDADTGFKKNDVLAKLKVNSDSTAKYYQELELKVKYADESSDETYMGLTQTDFEVNPYTRYSASQKDNMSTEHKQLQLNHSIDLSERFSLGTTAYYNDFKRNWYKTSKVNGMSLSSGGIDAAAAFDADSSVGDLSVDVKANNRAYLAQGVQSTLFADLNEHQLKFGVRYHEDEMDRYQWVDTYNIDQNYDMTLATAGTPGTDSNRIDSASAIALFIHDQYTVNDFIINAGLRYEDMTIERHDWGKSDPSRDATPSHKKNDTDVWLPSLAVTYKVNQDLVLLGGVQKGFAPPAPGNDSAESEESVNYELGLRFNKESVNAEAIAFYSDYSNMHGNCTASQGCDDDNIGNQYNAGEVDVKGFELKAGYSADLGDVAMPIDLTYTYTSTEFKNAFSSNLDTWGDVVVGDELPYVPENQFQLTVGLEGDNWRGDVLVRYLGEMRVAAGQGSYTADDIDSRTVVDFSAHYDIAKNQQVTFNIDNLLDEEYVTTKTHGSIMVGKPRTMTVGYRYDF</sequence>
<evidence type="ECO:0000259" key="12">
    <source>
        <dbReference type="Pfam" id="PF07715"/>
    </source>
</evidence>
<comment type="caution">
    <text evidence="13">The sequence shown here is derived from an EMBL/GenBank/DDBJ whole genome shotgun (WGS) entry which is preliminary data.</text>
</comment>
<evidence type="ECO:0000313" key="14">
    <source>
        <dbReference type="Proteomes" id="UP001157133"/>
    </source>
</evidence>
<evidence type="ECO:0000256" key="1">
    <source>
        <dbReference type="ARBA" id="ARBA00004571"/>
    </source>
</evidence>
<keyword evidence="2 8" id="KW-0813">Transport</keyword>
<evidence type="ECO:0000256" key="6">
    <source>
        <dbReference type="ARBA" id="ARBA00023136"/>
    </source>
</evidence>
<name>A0ABQ6H4X9_9GAMM</name>
<feature type="signal peptide" evidence="10">
    <location>
        <begin position="1"/>
        <end position="26"/>
    </location>
</feature>
<dbReference type="PROSITE" id="PS52016">
    <property type="entry name" value="TONB_DEPENDENT_REC_3"/>
    <property type="match status" value="1"/>
</dbReference>
<keyword evidence="6 8" id="KW-0472">Membrane</keyword>
<feature type="chain" id="PRO_5045749447" evidence="10">
    <location>
        <begin position="27"/>
        <end position="724"/>
    </location>
</feature>
<keyword evidence="4 8" id="KW-0812">Transmembrane</keyword>
<keyword evidence="13" id="KW-0675">Receptor</keyword>
<dbReference type="PANTHER" id="PTHR30442:SF0">
    <property type="entry name" value="FE(3+) DICITRATE TRANSPORT PROTEIN FECA"/>
    <property type="match status" value="1"/>
</dbReference>
<keyword evidence="14" id="KW-1185">Reference proteome</keyword>
<evidence type="ECO:0000256" key="8">
    <source>
        <dbReference type="PROSITE-ProRule" id="PRU01360"/>
    </source>
</evidence>
<dbReference type="InterPro" id="IPR039426">
    <property type="entry name" value="TonB-dep_rcpt-like"/>
</dbReference>
<feature type="domain" description="TonB-dependent receptor plug" evidence="12">
    <location>
        <begin position="45"/>
        <end position="155"/>
    </location>
</feature>
<protein>
    <submittedName>
        <fullName evidence="13">TonB-dependent receptor</fullName>
    </submittedName>
</protein>
<keyword evidence="10" id="KW-0732">Signal</keyword>
<evidence type="ECO:0000256" key="7">
    <source>
        <dbReference type="ARBA" id="ARBA00023237"/>
    </source>
</evidence>
<evidence type="ECO:0000256" key="2">
    <source>
        <dbReference type="ARBA" id="ARBA00022448"/>
    </source>
</evidence>